<dbReference type="EC" id="2.1.1.72" evidence="1"/>
<evidence type="ECO:0000256" key="3">
    <source>
        <dbReference type="ARBA" id="ARBA00022679"/>
    </source>
</evidence>
<feature type="non-terminal residue" evidence="6">
    <location>
        <position position="199"/>
    </location>
</feature>
<dbReference type="PRINTS" id="PR00507">
    <property type="entry name" value="N12N6MTFRASE"/>
</dbReference>
<keyword evidence="3" id="KW-0808">Transferase</keyword>
<gene>
    <name evidence="6" type="ORF">S03H2_65696</name>
</gene>
<feature type="domain" description="DNA methylase adenine-specific" evidence="5">
    <location>
        <begin position="64"/>
        <end position="182"/>
    </location>
</feature>
<dbReference type="GO" id="GO:0008170">
    <property type="term" value="F:N-methyltransferase activity"/>
    <property type="evidence" value="ECO:0007669"/>
    <property type="project" value="InterPro"/>
</dbReference>
<dbReference type="GO" id="GO:0009007">
    <property type="term" value="F:site-specific DNA-methyltransferase (adenine-specific) activity"/>
    <property type="evidence" value="ECO:0007669"/>
    <property type="project" value="UniProtKB-EC"/>
</dbReference>
<proteinExistence type="predicted"/>
<evidence type="ECO:0000259" key="5">
    <source>
        <dbReference type="Pfam" id="PF02384"/>
    </source>
</evidence>
<sequence>MQDFIKYLKKEKIIDSLNFFYKDSSTTQANQLILNKLLENLISLENIKVKETTRVNDNLNRLEYDIFSKLYENTLNHKEKKKMGEFYTPISIVNYILSVIGYNSSNNIEDKTIIDISCGSGSFIIQAIRILIIRCLEIYGKKKISQLTTNEAKAIISKVNENIVGVDVNRNACILCQINIYFAIFEILKLIRKADSNYQ</sequence>
<dbReference type="InterPro" id="IPR050953">
    <property type="entry name" value="N4_N6_ade-DNA_methylase"/>
</dbReference>
<evidence type="ECO:0000313" key="6">
    <source>
        <dbReference type="EMBL" id="GAH76467.1"/>
    </source>
</evidence>
<keyword evidence="2" id="KW-0489">Methyltransferase</keyword>
<dbReference type="SUPFAM" id="SSF53335">
    <property type="entry name" value="S-adenosyl-L-methionine-dependent methyltransferases"/>
    <property type="match status" value="1"/>
</dbReference>
<dbReference type="InterPro" id="IPR029063">
    <property type="entry name" value="SAM-dependent_MTases_sf"/>
</dbReference>
<comment type="caution">
    <text evidence="6">The sequence shown here is derived from an EMBL/GenBank/DDBJ whole genome shotgun (WGS) entry which is preliminary data.</text>
</comment>
<reference evidence="6" key="1">
    <citation type="journal article" date="2014" name="Front. Microbiol.">
        <title>High frequency of phylogenetically diverse reductive dehalogenase-homologous genes in deep subseafloor sedimentary metagenomes.</title>
        <authorList>
            <person name="Kawai M."/>
            <person name="Futagami T."/>
            <person name="Toyoda A."/>
            <person name="Takaki Y."/>
            <person name="Nishi S."/>
            <person name="Hori S."/>
            <person name="Arai W."/>
            <person name="Tsubouchi T."/>
            <person name="Morono Y."/>
            <person name="Uchiyama I."/>
            <person name="Ito T."/>
            <person name="Fujiyama A."/>
            <person name="Inagaki F."/>
            <person name="Takami H."/>
        </authorList>
    </citation>
    <scope>NUCLEOTIDE SEQUENCE</scope>
    <source>
        <strain evidence="6">Expedition CK06-06</strain>
    </source>
</reference>
<dbReference type="InterPro" id="IPR003356">
    <property type="entry name" value="DNA_methylase_A-5"/>
</dbReference>
<dbReference type="Pfam" id="PF02384">
    <property type="entry name" value="N6_Mtase"/>
    <property type="match status" value="1"/>
</dbReference>
<organism evidence="6">
    <name type="scientific">marine sediment metagenome</name>
    <dbReference type="NCBI Taxonomy" id="412755"/>
    <lineage>
        <taxon>unclassified sequences</taxon>
        <taxon>metagenomes</taxon>
        <taxon>ecological metagenomes</taxon>
    </lineage>
</organism>
<dbReference type="GO" id="GO:0003677">
    <property type="term" value="F:DNA binding"/>
    <property type="evidence" value="ECO:0007669"/>
    <property type="project" value="InterPro"/>
</dbReference>
<evidence type="ECO:0000256" key="2">
    <source>
        <dbReference type="ARBA" id="ARBA00022603"/>
    </source>
</evidence>
<evidence type="ECO:0000256" key="1">
    <source>
        <dbReference type="ARBA" id="ARBA00011900"/>
    </source>
</evidence>
<evidence type="ECO:0000256" key="4">
    <source>
        <dbReference type="ARBA" id="ARBA00047942"/>
    </source>
</evidence>
<dbReference type="EMBL" id="BARU01042808">
    <property type="protein sequence ID" value="GAH76467.1"/>
    <property type="molecule type" value="Genomic_DNA"/>
</dbReference>
<dbReference type="PANTHER" id="PTHR33841:SF1">
    <property type="entry name" value="DNA METHYLTRANSFERASE A"/>
    <property type="match status" value="1"/>
</dbReference>
<dbReference type="GO" id="GO:0032259">
    <property type="term" value="P:methylation"/>
    <property type="evidence" value="ECO:0007669"/>
    <property type="project" value="UniProtKB-KW"/>
</dbReference>
<dbReference type="Gene3D" id="3.40.50.150">
    <property type="entry name" value="Vaccinia Virus protein VP39"/>
    <property type="match status" value="1"/>
</dbReference>
<comment type="catalytic activity">
    <reaction evidence="4">
        <text>a 2'-deoxyadenosine in DNA + S-adenosyl-L-methionine = an N(6)-methyl-2'-deoxyadenosine in DNA + S-adenosyl-L-homocysteine + H(+)</text>
        <dbReference type="Rhea" id="RHEA:15197"/>
        <dbReference type="Rhea" id="RHEA-COMP:12418"/>
        <dbReference type="Rhea" id="RHEA-COMP:12419"/>
        <dbReference type="ChEBI" id="CHEBI:15378"/>
        <dbReference type="ChEBI" id="CHEBI:57856"/>
        <dbReference type="ChEBI" id="CHEBI:59789"/>
        <dbReference type="ChEBI" id="CHEBI:90615"/>
        <dbReference type="ChEBI" id="CHEBI:90616"/>
        <dbReference type="EC" id="2.1.1.72"/>
    </reaction>
</comment>
<dbReference type="PANTHER" id="PTHR33841">
    <property type="entry name" value="DNA METHYLTRANSFERASE YEEA-RELATED"/>
    <property type="match status" value="1"/>
</dbReference>
<accession>X1I459</accession>
<dbReference type="AlphaFoldDB" id="X1I459"/>
<protein>
    <recommendedName>
        <fullName evidence="1">site-specific DNA-methyltransferase (adenine-specific)</fullName>
        <ecNumber evidence="1">2.1.1.72</ecNumber>
    </recommendedName>
</protein>
<name>X1I459_9ZZZZ</name>